<keyword evidence="8" id="KW-1185">Reference proteome</keyword>
<dbReference type="PANTHER" id="PTHR43706">
    <property type="entry name" value="NADH DEHYDROGENASE"/>
    <property type="match status" value="1"/>
</dbReference>
<evidence type="ECO:0000256" key="3">
    <source>
        <dbReference type="ARBA" id="ARBA00022827"/>
    </source>
</evidence>
<reference evidence="7" key="1">
    <citation type="submission" date="2020-05" db="EMBL/GenBank/DDBJ databases">
        <title>Phylogenomic resolution of chytrid fungi.</title>
        <authorList>
            <person name="Stajich J.E."/>
            <person name="Amses K."/>
            <person name="Simmons R."/>
            <person name="Seto K."/>
            <person name="Myers J."/>
            <person name="Bonds A."/>
            <person name="Quandt C.A."/>
            <person name="Barry K."/>
            <person name="Liu P."/>
            <person name="Grigoriev I."/>
            <person name="Longcore J.E."/>
            <person name="James T.Y."/>
        </authorList>
    </citation>
    <scope>NUCLEOTIDE SEQUENCE</scope>
    <source>
        <strain evidence="7">PLAUS21</strain>
    </source>
</reference>
<dbReference type="InterPro" id="IPR045024">
    <property type="entry name" value="NDH-2"/>
</dbReference>
<evidence type="ECO:0000256" key="5">
    <source>
        <dbReference type="ARBA" id="ARBA00023027"/>
    </source>
</evidence>
<dbReference type="Pfam" id="PF07992">
    <property type="entry name" value="Pyr_redox_2"/>
    <property type="match status" value="1"/>
</dbReference>
<accession>A0AAD5UC89</accession>
<evidence type="ECO:0000256" key="4">
    <source>
        <dbReference type="ARBA" id="ARBA00023002"/>
    </source>
</evidence>
<evidence type="ECO:0000256" key="1">
    <source>
        <dbReference type="ARBA" id="ARBA00005272"/>
    </source>
</evidence>
<dbReference type="InterPro" id="IPR023753">
    <property type="entry name" value="FAD/NAD-binding_dom"/>
</dbReference>
<evidence type="ECO:0000313" key="7">
    <source>
        <dbReference type="EMBL" id="KAJ3250812.1"/>
    </source>
</evidence>
<name>A0AAD5UC89_9FUNG</name>
<keyword evidence="5" id="KW-0520">NAD</keyword>
<dbReference type="PANTHER" id="PTHR43706:SF50">
    <property type="entry name" value="NADH DEHYDROGENASE (UBIQUINONE)-RELATED"/>
    <property type="match status" value="1"/>
</dbReference>
<sequence>MQKSISRIRYSTVPVVNQFPWSSWETKKKPRLLILGTGWASTTILKNLKKNQYETIVGTVEYRSLLENTRKICRHSGAHYFAASADDVDFDKKTVLAIDTDNNQVEIPYDKLVIALGARNETYGIPGVKENVHFCKTIKDARNIRDKLTTIFEKASNPIISEEERQRLLTFVVVGGGPTGVRHVKVILIQGSAHILNTFDEKISEYAEERFKRQNIKVITQAFVQSVDQKSITYKVKKPDGSMETNVTDYGLCVWSTGIAMHETTQKLSSKLTDQTHRRALNVDSGLRLIGAKDAYALGDCATIVLPNIGDLILSQCHEDMHVEELNSIINQVTEKHPQSHSFLSGLKEYIEGFGDSPIKLQELKTWFEKTAAKTTTLPATAQVASQQGYYLAKKLNKLGKYDSKDWENVEERFKNFRYNHLGNFSYVGGG</sequence>
<organism evidence="7 8">
    <name type="scientific">Boothiomyces macroporosus</name>
    <dbReference type="NCBI Taxonomy" id="261099"/>
    <lineage>
        <taxon>Eukaryota</taxon>
        <taxon>Fungi</taxon>
        <taxon>Fungi incertae sedis</taxon>
        <taxon>Chytridiomycota</taxon>
        <taxon>Chytridiomycota incertae sedis</taxon>
        <taxon>Chytridiomycetes</taxon>
        <taxon>Rhizophydiales</taxon>
        <taxon>Terramycetaceae</taxon>
        <taxon>Boothiomyces</taxon>
    </lineage>
</organism>
<dbReference type="EMBL" id="JADGKB010000222">
    <property type="protein sequence ID" value="KAJ3250812.1"/>
    <property type="molecule type" value="Genomic_DNA"/>
</dbReference>
<dbReference type="AlphaFoldDB" id="A0AAD5UC89"/>
<feature type="domain" description="FAD/NAD(P)-binding" evidence="6">
    <location>
        <begin position="32"/>
        <end position="302"/>
    </location>
</feature>
<dbReference type="GO" id="GO:0003954">
    <property type="term" value="F:NADH dehydrogenase activity"/>
    <property type="evidence" value="ECO:0007669"/>
    <property type="project" value="InterPro"/>
</dbReference>
<keyword evidence="3" id="KW-0274">FAD</keyword>
<dbReference type="Proteomes" id="UP001210925">
    <property type="component" value="Unassembled WGS sequence"/>
</dbReference>
<dbReference type="InterPro" id="IPR036188">
    <property type="entry name" value="FAD/NAD-bd_sf"/>
</dbReference>
<keyword evidence="2" id="KW-0285">Flavoprotein</keyword>
<proteinExistence type="inferred from homology"/>
<protein>
    <recommendedName>
        <fullName evidence="6">FAD/NAD(P)-binding domain-containing protein</fullName>
    </recommendedName>
</protein>
<dbReference type="GO" id="GO:0005739">
    <property type="term" value="C:mitochondrion"/>
    <property type="evidence" value="ECO:0007669"/>
    <property type="project" value="TreeGrafter"/>
</dbReference>
<dbReference type="SUPFAM" id="SSF51905">
    <property type="entry name" value="FAD/NAD(P)-binding domain"/>
    <property type="match status" value="2"/>
</dbReference>
<gene>
    <name evidence="7" type="ORF">HK103_003158</name>
</gene>
<evidence type="ECO:0000313" key="8">
    <source>
        <dbReference type="Proteomes" id="UP001210925"/>
    </source>
</evidence>
<keyword evidence="4" id="KW-0560">Oxidoreductase</keyword>
<dbReference type="Gene3D" id="3.50.50.100">
    <property type="match status" value="2"/>
</dbReference>
<evidence type="ECO:0000259" key="6">
    <source>
        <dbReference type="Pfam" id="PF07992"/>
    </source>
</evidence>
<comment type="similarity">
    <text evidence="1">Belongs to the NADH dehydrogenase family.</text>
</comment>
<evidence type="ECO:0000256" key="2">
    <source>
        <dbReference type="ARBA" id="ARBA00022630"/>
    </source>
</evidence>
<comment type="caution">
    <text evidence="7">The sequence shown here is derived from an EMBL/GenBank/DDBJ whole genome shotgun (WGS) entry which is preliminary data.</text>
</comment>